<evidence type="ECO:0000313" key="1">
    <source>
        <dbReference type="EMBL" id="CCH16913.1"/>
    </source>
</evidence>
<name>I0KZB6_9ACTN</name>
<organism evidence="1 2">
    <name type="scientific">Micromonospora lupini str. Lupac 08</name>
    <dbReference type="NCBI Taxonomy" id="1150864"/>
    <lineage>
        <taxon>Bacteria</taxon>
        <taxon>Bacillati</taxon>
        <taxon>Actinomycetota</taxon>
        <taxon>Actinomycetes</taxon>
        <taxon>Micromonosporales</taxon>
        <taxon>Micromonosporaceae</taxon>
        <taxon>Micromonospora</taxon>
    </lineage>
</organism>
<reference evidence="2" key="1">
    <citation type="journal article" date="2012" name="J. Bacteriol.">
        <title>Genome Sequence of Micromonospora lupini Lupac 08, Isolated from Root Nodules of Lupinus angustifolius.</title>
        <authorList>
            <person name="Alonso-Vega P."/>
            <person name="Normand P."/>
            <person name="Bacigalupe R."/>
            <person name="Pujic P."/>
            <person name="Lajus A."/>
            <person name="Vallenet D."/>
            <person name="Carro L."/>
            <person name="Coll P."/>
            <person name="Trujillo M.E."/>
        </authorList>
    </citation>
    <scope>NUCLEOTIDE SEQUENCE [LARGE SCALE GENOMIC DNA]</scope>
    <source>
        <strain evidence="2">Lupac 08</strain>
    </source>
</reference>
<protein>
    <submittedName>
        <fullName evidence="1">Uncharacterized protein</fullName>
    </submittedName>
</protein>
<sequence>MMDLDRNDFADAVSARAAQWNSAGVRWELHYGPLRDKSAAWIAADLNACLDELTDRLTSTPTGT</sequence>
<dbReference type="EMBL" id="CAIE01000016">
    <property type="protein sequence ID" value="CCH16913.1"/>
    <property type="molecule type" value="Genomic_DNA"/>
</dbReference>
<accession>I0KZB6</accession>
<proteinExistence type="predicted"/>
<gene>
    <name evidence="1" type="ORF">MILUP08_41830</name>
</gene>
<dbReference type="Proteomes" id="UP000003448">
    <property type="component" value="Unassembled WGS sequence"/>
</dbReference>
<evidence type="ECO:0000313" key="2">
    <source>
        <dbReference type="Proteomes" id="UP000003448"/>
    </source>
</evidence>
<comment type="caution">
    <text evidence="1">The sequence shown here is derived from an EMBL/GenBank/DDBJ whole genome shotgun (WGS) entry which is preliminary data.</text>
</comment>
<keyword evidence="2" id="KW-1185">Reference proteome</keyword>
<dbReference type="AlphaFoldDB" id="I0KZB6"/>